<comment type="pathway">
    <text evidence="1">Protein modification; [NiFe] hydrogenase maturation.</text>
</comment>
<evidence type="ECO:0000256" key="8">
    <source>
        <dbReference type="PROSITE-ProRule" id="PRU00520"/>
    </source>
</evidence>
<dbReference type="GO" id="GO:0003998">
    <property type="term" value="F:acylphosphatase activity"/>
    <property type="evidence" value="ECO:0007669"/>
    <property type="project" value="UniProtKB-EC"/>
</dbReference>
<feature type="domain" description="Acylphosphatase-like" evidence="10">
    <location>
        <begin position="8"/>
        <end position="96"/>
    </location>
</feature>
<evidence type="ECO:0000256" key="5">
    <source>
        <dbReference type="ARBA" id="ARBA00022771"/>
    </source>
</evidence>
<dbReference type="GO" id="GO:0008270">
    <property type="term" value="F:zinc ion binding"/>
    <property type="evidence" value="ECO:0007669"/>
    <property type="project" value="UniProtKB-KW"/>
</dbReference>
<dbReference type="InterPro" id="IPR017945">
    <property type="entry name" value="DHBP_synth_RibB-like_a/b_dom"/>
</dbReference>
<dbReference type="PANTHER" id="PTHR42959:SF1">
    <property type="entry name" value="CARBAMOYLTRANSFERASE HYPF"/>
    <property type="match status" value="1"/>
</dbReference>
<evidence type="ECO:0000313" key="12">
    <source>
        <dbReference type="EMBL" id="GDY71255.1"/>
    </source>
</evidence>
<dbReference type="InterPro" id="IPR043129">
    <property type="entry name" value="ATPase_NBD"/>
</dbReference>
<evidence type="ECO:0000256" key="4">
    <source>
        <dbReference type="ARBA" id="ARBA00022723"/>
    </source>
</evidence>
<evidence type="ECO:0000256" key="1">
    <source>
        <dbReference type="ARBA" id="ARBA00004711"/>
    </source>
</evidence>
<dbReference type="PROSITE" id="PS00150">
    <property type="entry name" value="ACYLPHOSPHATASE_1"/>
    <property type="match status" value="1"/>
</dbReference>
<dbReference type="NCBIfam" id="TIGR00143">
    <property type="entry name" value="hypF"/>
    <property type="match status" value="1"/>
</dbReference>
<dbReference type="SUPFAM" id="SSF55821">
    <property type="entry name" value="YrdC/RibB"/>
    <property type="match status" value="1"/>
</dbReference>
<evidence type="ECO:0000256" key="9">
    <source>
        <dbReference type="SAM" id="MobiDB-lite"/>
    </source>
</evidence>
<dbReference type="PROSITE" id="PS51163">
    <property type="entry name" value="YRDC"/>
    <property type="match status" value="1"/>
</dbReference>
<comment type="catalytic activity">
    <reaction evidence="8">
        <text>an acyl phosphate + H2O = a carboxylate + phosphate + H(+)</text>
        <dbReference type="Rhea" id="RHEA:14965"/>
        <dbReference type="ChEBI" id="CHEBI:15377"/>
        <dbReference type="ChEBI" id="CHEBI:15378"/>
        <dbReference type="ChEBI" id="CHEBI:29067"/>
        <dbReference type="ChEBI" id="CHEBI:43474"/>
        <dbReference type="ChEBI" id="CHEBI:59918"/>
        <dbReference type="EC" id="3.6.1.7"/>
    </reaction>
</comment>
<dbReference type="InterPro" id="IPR004421">
    <property type="entry name" value="Carbamoyltransferase_HypF"/>
</dbReference>
<evidence type="ECO:0000256" key="3">
    <source>
        <dbReference type="ARBA" id="ARBA00022598"/>
    </source>
</evidence>
<organism evidence="12 13">
    <name type="scientific">Streptomyces avermitilis</name>
    <dbReference type="NCBI Taxonomy" id="33903"/>
    <lineage>
        <taxon>Bacteria</taxon>
        <taxon>Bacillati</taxon>
        <taxon>Actinomycetota</taxon>
        <taxon>Actinomycetes</taxon>
        <taxon>Kitasatosporales</taxon>
        <taxon>Streptomycetaceae</taxon>
        <taxon>Streptomyces</taxon>
    </lineage>
</organism>
<comment type="catalytic activity">
    <reaction evidence="7">
        <text>C-terminal L-cysteinyl-[HypE protein] + carbamoyl phosphate + ATP + H2O = C-terminal S-carboxamide-L-cysteinyl-[HypE protein] + AMP + phosphate + diphosphate + H(+)</text>
        <dbReference type="Rhea" id="RHEA:55636"/>
        <dbReference type="Rhea" id="RHEA-COMP:14247"/>
        <dbReference type="Rhea" id="RHEA-COMP:14392"/>
        <dbReference type="ChEBI" id="CHEBI:15377"/>
        <dbReference type="ChEBI" id="CHEBI:15378"/>
        <dbReference type="ChEBI" id="CHEBI:30616"/>
        <dbReference type="ChEBI" id="CHEBI:33019"/>
        <dbReference type="ChEBI" id="CHEBI:43474"/>
        <dbReference type="ChEBI" id="CHEBI:58228"/>
        <dbReference type="ChEBI" id="CHEBI:76913"/>
        <dbReference type="ChEBI" id="CHEBI:139126"/>
        <dbReference type="ChEBI" id="CHEBI:456215"/>
    </reaction>
</comment>
<accession>A0A4D4MHS6</accession>
<dbReference type="GO" id="GO:0051604">
    <property type="term" value="P:protein maturation"/>
    <property type="evidence" value="ECO:0007669"/>
    <property type="project" value="TreeGrafter"/>
</dbReference>
<dbReference type="SUPFAM" id="SSF54975">
    <property type="entry name" value="Acylphosphatase/BLUF domain-like"/>
    <property type="match status" value="1"/>
</dbReference>
<dbReference type="UniPathway" id="UPA00335"/>
<evidence type="ECO:0000259" key="11">
    <source>
        <dbReference type="PROSITE" id="PS51163"/>
    </source>
</evidence>
<dbReference type="InterPro" id="IPR036046">
    <property type="entry name" value="Acylphosphatase-like_dom_sf"/>
</dbReference>
<feature type="region of interest" description="Disordered" evidence="9">
    <location>
        <begin position="794"/>
        <end position="887"/>
    </location>
</feature>
<evidence type="ECO:0000256" key="6">
    <source>
        <dbReference type="ARBA" id="ARBA00022833"/>
    </source>
</evidence>
<dbReference type="Gene3D" id="3.30.420.40">
    <property type="match status" value="1"/>
</dbReference>
<feature type="domain" description="YrdC-like" evidence="11">
    <location>
        <begin position="206"/>
        <end position="395"/>
    </location>
</feature>
<dbReference type="SUPFAM" id="SSF53067">
    <property type="entry name" value="Actin-like ATPase domain"/>
    <property type="match status" value="1"/>
</dbReference>
<keyword evidence="6" id="KW-0862">Zinc</keyword>
<dbReference type="InterPro" id="IPR041440">
    <property type="entry name" value="HypF_C"/>
</dbReference>
<dbReference type="EMBL" id="BJHY01000001">
    <property type="protein sequence ID" value="GDY71255.1"/>
    <property type="molecule type" value="Genomic_DNA"/>
</dbReference>
<comment type="similarity">
    <text evidence="2">Belongs to the carbamoyltransferase HypF family.</text>
</comment>
<gene>
    <name evidence="12" type="primary">hypF_1</name>
    <name evidence="12" type="ORF">SAV31267_007400</name>
</gene>
<keyword evidence="3" id="KW-0436">Ligase</keyword>
<dbReference type="FunFam" id="3.30.420.40:FF:000124">
    <property type="entry name" value="Carbamoyltransferase HypF"/>
    <property type="match status" value="1"/>
</dbReference>
<dbReference type="PROSITE" id="PS51160">
    <property type="entry name" value="ACYLPHOSPHATASE_3"/>
    <property type="match status" value="1"/>
</dbReference>
<protein>
    <recommendedName>
        <fullName evidence="8">acylphosphatase</fullName>
        <ecNumber evidence="8">3.6.1.7</ecNumber>
    </recommendedName>
</protein>
<keyword evidence="4" id="KW-0479">Metal-binding</keyword>
<dbReference type="GO" id="GO:0003725">
    <property type="term" value="F:double-stranded RNA binding"/>
    <property type="evidence" value="ECO:0007669"/>
    <property type="project" value="InterPro"/>
</dbReference>
<keyword evidence="5" id="KW-0863">Zinc-finger</keyword>
<dbReference type="InterPro" id="IPR055128">
    <property type="entry name" value="HypF_C_2"/>
</dbReference>
<evidence type="ECO:0000313" key="13">
    <source>
        <dbReference type="Proteomes" id="UP000299211"/>
    </source>
</evidence>
<dbReference type="Pfam" id="PF01300">
    <property type="entry name" value="Sua5_yciO_yrdC"/>
    <property type="match status" value="1"/>
</dbReference>
<dbReference type="Proteomes" id="UP000299211">
    <property type="component" value="Unassembled WGS sequence"/>
</dbReference>
<dbReference type="GO" id="GO:0016743">
    <property type="term" value="F:carboxyl- or carbamoyltransferase activity"/>
    <property type="evidence" value="ECO:0007669"/>
    <property type="project" value="InterPro"/>
</dbReference>
<dbReference type="Pfam" id="PF07503">
    <property type="entry name" value="zf-HYPF"/>
    <property type="match status" value="2"/>
</dbReference>
<evidence type="ECO:0000256" key="7">
    <source>
        <dbReference type="ARBA" id="ARBA00048220"/>
    </source>
</evidence>
<keyword evidence="8" id="KW-0378">Hydrolase</keyword>
<dbReference type="Gene3D" id="3.90.870.50">
    <property type="match status" value="1"/>
</dbReference>
<dbReference type="Gene3D" id="3.30.110.120">
    <property type="match status" value="1"/>
</dbReference>
<dbReference type="InterPro" id="IPR051060">
    <property type="entry name" value="Carbamoyltrans_HypF-like"/>
</dbReference>
<evidence type="ECO:0000256" key="2">
    <source>
        <dbReference type="ARBA" id="ARBA00008097"/>
    </source>
</evidence>
<keyword evidence="12" id="KW-0808">Transferase</keyword>
<dbReference type="PANTHER" id="PTHR42959">
    <property type="entry name" value="CARBAMOYLTRANSFERASE"/>
    <property type="match status" value="1"/>
</dbReference>
<dbReference type="EC" id="3.6.1.7" evidence="8"/>
<dbReference type="InterPro" id="IPR017968">
    <property type="entry name" value="Acylphosphatase_CS"/>
</dbReference>
<dbReference type="InterPro" id="IPR001792">
    <property type="entry name" value="Acylphosphatase-like_dom"/>
</dbReference>
<proteinExistence type="inferred from homology"/>
<dbReference type="InterPro" id="IPR011125">
    <property type="entry name" value="Znf_HypF"/>
</dbReference>
<dbReference type="AlphaFoldDB" id="A0A4D4MHS6"/>
<sequence>MTGQHAVRRTLRVVGLVQGVGFRPFVYRLATAHALGGWVRNDAQGVTICLEGPSAVADLFGAELLTGLPELARIDSCTVLTDQPIATWSDDFGIRHSESDGGSGALVTPDSHVCQDCLRELFDPDDRRHGYPLINCTNCGPRYSIIRQLPYDRPFTTMSAFTMCERCRAEYEDPGDRRFHAQPVSCWDCGPQVRLLDREGGPVDTVDPVAAAARRLADGRILAVKAMGGYQLVADPTNPAAVAELRRRKERSAKPFALLATDTAAVSRYAHVDDAERRLLESTARPIVLLEARPTAGLSPDVAPGSSTLGFMLPTTPLQYLLLAHGGDVLIATSGNAPDEPMARTEDEAFDQLTPLVDGFLVHDREIHMRVDDSIARVVRAPSGPATTVIRRARGYTPDPITAPVPVTPVLALGPELKNTVCVGEDRTLQLSQHIGDLKTTGNQQFFEHTIDHLRSVFRLTPRRIAHDLHPDFHSTRYAAACADLAADVELVAVQHHHAHMAACMLDNGLDRPVIGVIFDGTGYGTDGTIWGGEFLVGDYRGFERKGHLDRFRLPGGDRAVREPWRAALALLVQHFGPQAVQLPLDLFKDRDPFEIGVLTKMAARGINAPETSSMGRLFDAVSALLGVCGTVGYEGQAAIELEQLIAWDPKPCEPWPLRLLRKEGRLVIDHAPWLRALVADITDRRSTPAELSRRFHESVVRAITEVSAQLSKDTGIRDVVLSGGVFLNQHLLVRAEQELTGVGLRVHTHHSIPTTDGGIAAGQAMVAGVGGHRPDPPPDPSRKGTSLVRTAPLLRGGRQLEPPGGREGPSGVGPAHRQLLASRTGAARQRRAVLEHPVGTGATTRHQGLRRTDPAGHRPGNRRRGQHDPRRAHPARRSRLHQHRLHGVGARQVVLLGVLHPVLHPGDR</sequence>
<feature type="active site" evidence="8">
    <location>
        <position position="23"/>
    </location>
</feature>
<comment type="caution">
    <text evidence="12">The sequence shown here is derived from an EMBL/GenBank/DDBJ whole genome shotgun (WGS) entry which is preliminary data.</text>
</comment>
<dbReference type="GO" id="GO:0016874">
    <property type="term" value="F:ligase activity"/>
    <property type="evidence" value="ECO:0007669"/>
    <property type="project" value="UniProtKB-KW"/>
</dbReference>
<feature type="compositionally biased region" description="Basic residues" evidence="9">
    <location>
        <begin position="873"/>
        <end position="887"/>
    </location>
</feature>
<dbReference type="InterPro" id="IPR006070">
    <property type="entry name" value="Sua5-like_dom"/>
</dbReference>
<dbReference type="Gene3D" id="3.30.420.360">
    <property type="match status" value="1"/>
</dbReference>
<feature type="active site" evidence="8">
    <location>
        <position position="41"/>
    </location>
</feature>
<dbReference type="Pfam" id="PF17788">
    <property type="entry name" value="HypF_C"/>
    <property type="match status" value="1"/>
</dbReference>
<reference evidence="12 13" key="1">
    <citation type="submission" date="2019-04" db="EMBL/GenBank/DDBJ databases">
        <title>Draft genome sequences of Streptomyces avermitilis ATCC 31267.</title>
        <authorList>
            <person name="Komaki H."/>
            <person name="Tamura T."/>
            <person name="Hosoyama A."/>
        </authorList>
    </citation>
    <scope>NUCLEOTIDE SEQUENCE [LARGE SCALE GENOMIC DNA]</scope>
    <source>
        <strain evidence="12 13">ATCC 31267</strain>
    </source>
</reference>
<name>A0A4D4MHS6_STRAX</name>
<evidence type="ECO:0000259" key="10">
    <source>
        <dbReference type="PROSITE" id="PS51160"/>
    </source>
</evidence>
<dbReference type="Pfam" id="PF00708">
    <property type="entry name" value="Acylphosphatase"/>
    <property type="match status" value="1"/>
</dbReference>
<dbReference type="Pfam" id="PF22521">
    <property type="entry name" value="HypF_C_2"/>
    <property type="match status" value="1"/>
</dbReference>